<keyword evidence="5" id="KW-1185">Reference proteome</keyword>
<dbReference type="GO" id="GO:0016787">
    <property type="term" value="F:hydrolase activity"/>
    <property type="evidence" value="ECO:0007669"/>
    <property type="project" value="UniProtKB-KW"/>
</dbReference>
<feature type="signal peptide" evidence="2">
    <location>
        <begin position="1"/>
        <end position="24"/>
    </location>
</feature>
<evidence type="ECO:0000256" key="2">
    <source>
        <dbReference type="SAM" id="SignalP"/>
    </source>
</evidence>
<dbReference type="InterPro" id="IPR029018">
    <property type="entry name" value="Hex-like_dom2"/>
</dbReference>
<dbReference type="Gene3D" id="1.20.58.2150">
    <property type="match status" value="1"/>
</dbReference>
<proteinExistence type="predicted"/>
<dbReference type="InterPro" id="IPR041437">
    <property type="entry name" value="GH115_C"/>
</dbReference>
<dbReference type="Gene3D" id="2.60.120.1620">
    <property type="match status" value="1"/>
</dbReference>
<sequence length="999" mass="113060">MARESIFITLLVAIVALCAGLASASGWKETIAFTAQKDSLTLASGSKRADLIVDANDWPGVIRAANDLGDDFKKVSGKGLEVIIKNKIQKRTSRIEARAKSNEAIIVGTVGKSKIIDELVAKGKIDVSAIKGQWEAFKTQIVENPIEGVDRALVIAGADKRGSIYGLYDISEQIGVSPWYYWADVPPKSNKNIFAINTTRTQGASSVKYRGIFLNDEQPALTNWVYEKYGDNPGYGHEFYSTVFELLLRLRANYLWPTMWDSMFGVDDPKNQYTADLYGIVMSTSHTEPLMRSTKEWNELGNGTWDYTTNKANIYPYWVEGVERSKNYENHWVMGMRGNGDNVLADTVVTDLLESIVADQRQILKDVLKVDDLSEIPMAWCLYKDIQSYYEAGLRVPDDITLLWADDNWGNIRRLPVANETDREGGAGVYYHFDYVGDPRDYKWINTISLQKTWEQMNLAYARNAREIWVVNVGDLKPLEIPIDYFMSLGYDFDRWGAVNSIERYLEHWAKREFGEKYHKEIAALSNEYGQLAGRRKFELVDPNTYSIIHYREADRVLAEWKSLSERASALLKKLPKNAQPAFFQLVAHPAKAAYIVHDIHINAARNNLYATQRRNSANVLADYVRKRFQDDYDLTKEYHTMLGGKWNHMMSQTHLGYTYWQQPMRNTLPPLAYTQTLDNSLDGSLGISWESSNGSVPGDHQYNVQGYNNHTALLPVLDPYGPETRWFEIYNQGTEDFEFKFKPHNPWVTVKPSSGKIKAKSKEVNDIRVEVSVDWSKVPEGYNIAFIDVETNIEHGNFPKPDIHLPVNKTSVPKGFKGFPETNKHLSIEVDNFSRNKTGSTNAWYQLITKAGKEGNAVGLFPEVTEASLTPETAPVLEYDIYQFTDMGERTANVTLSLKPALNIDPYRPMQYAIAIGDETPQVIRYIPAAKPLDMPAGWEKAVADMAWKVTSSHKVGGPGAKTIKLWALEPGVVFQKFWVDFGGVKPSYMGPPPTKKL</sequence>
<name>A0A3N4II44_ASCIM</name>
<dbReference type="Pfam" id="PF17829">
    <property type="entry name" value="GH115_C"/>
    <property type="match status" value="1"/>
</dbReference>
<dbReference type="OrthoDB" id="4849794at2759"/>
<accession>A0A3N4II44</accession>
<dbReference type="Proteomes" id="UP000275078">
    <property type="component" value="Unassembled WGS sequence"/>
</dbReference>
<dbReference type="SUPFAM" id="SSF55545">
    <property type="entry name" value="beta-N-acetylhexosaminidase-like domain"/>
    <property type="match status" value="1"/>
</dbReference>
<organism evidence="4 5">
    <name type="scientific">Ascobolus immersus RN42</name>
    <dbReference type="NCBI Taxonomy" id="1160509"/>
    <lineage>
        <taxon>Eukaryota</taxon>
        <taxon>Fungi</taxon>
        <taxon>Dikarya</taxon>
        <taxon>Ascomycota</taxon>
        <taxon>Pezizomycotina</taxon>
        <taxon>Pezizomycetes</taxon>
        <taxon>Pezizales</taxon>
        <taxon>Ascobolaceae</taxon>
        <taxon>Ascobolus</taxon>
    </lineage>
</organism>
<keyword evidence="1" id="KW-0378">Hydrolase</keyword>
<feature type="domain" description="Gylcosyl hydrolase 115 C-terminal" evidence="3">
    <location>
        <begin position="819"/>
        <end position="994"/>
    </location>
</feature>
<dbReference type="InterPro" id="IPR042301">
    <property type="entry name" value="GH115_sf"/>
</dbReference>
<evidence type="ECO:0000313" key="5">
    <source>
        <dbReference type="Proteomes" id="UP000275078"/>
    </source>
</evidence>
<keyword evidence="2" id="KW-0732">Signal</keyword>
<dbReference type="Gene3D" id="3.30.379.10">
    <property type="entry name" value="Chitobiase/beta-hexosaminidase domain 2-like"/>
    <property type="match status" value="1"/>
</dbReference>
<gene>
    <name evidence="4" type="ORF">BJ508DRAFT_205299</name>
</gene>
<dbReference type="PANTHER" id="PTHR37842:SF2">
    <property type="entry name" value="GYLCOSYL HYDROLASE 115 C-TERMINAL DOMAIN-CONTAINING PROTEIN"/>
    <property type="match status" value="1"/>
</dbReference>
<dbReference type="EMBL" id="ML119654">
    <property type="protein sequence ID" value="RPA85296.1"/>
    <property type="molecule type" value="Genomic_DNA"/>
</dbReference>
<dbReference type="STRING" id="1160509.A0A3N4II44"/>
<dbReference type="Gene3D" id="3.20.20.520">
    <property type="entry name" value="Glycosyl hydrolase family 115"/>
    <property type="match status" value="1"/>
</dbReference>
<evidence type="ECO:0000256" key="1">
    <source>
        <dbReference type="ARBA" id="ARBA00022801"/>
    </source>
</evidence>
<dbReference type="Pfam" id="PF15979">
    <property type="entry name" value="Glyco_hydro_115"/>
    <property type="match status" value="1"/>
</dbReference>
<evidence type="ECO:0000313" key="4">
    <source>
        <dbReference type="EMBL" id="RPA85296.1"/>
    </source>
</evidence>
<dbReference type="InterPro" id="IPR031924">
    <property type="entry name" value="GH115"/>
</dbReference>
<reference evidence="4 5" key="1">
    <citation type="journal article" date="2018" name="Nat. Ecol. Evol.">
        <title>Pezizomycetes genomes reveal the molecular basis of ectomycorrhizal truffle lifestyle.</title>
        <authorList>
            <person name="Murat C."/>
            <person name="Payen T."/>
            <person name="Noel B."/>
            <person name="Kuo A."/>
            <person name="Morin E."/>
            <person name="Chen J."/>
            <person name="Kohler A."/>
            <person name="Krizsan K."/>
            <person name="Balestrini R."/>
            <person name="Da Silva C."/>
            <person name="Montanini B."/>
            <person name="Hainaut M."/>
            <person name="Levati E."/>
            <person name="Barry K.W."/>
            <person name="Belfiori B."/>
            <person name="Cichocki N."/>
            <person name="Clum A."/>
            <person name="Dockter R.B."/>
            <person name="Fauchery L."/>
            <person name="Guy J."/>
            <person name="Iotti M."/>
            <person name="Le Tacon F."/>
            <person name="Lindquist E.A."/>
            <person name="Lipzen A."/>
            <person name="Malagnac F."/>
            <person name="Mello A."/>
            <person name="Molinier V."/>
            <person name="Miyauchi S."/>
            <person name="Poulain J."/>
            <person name="Riccioni C."/>
            <person name="Rubini A."/>
            <person name="Sitrit Y."/>
            <person name="Splivallo R."/>
            <person name="Traeger S."/>
            <person name="Wang M."/>
            <person name="Zifcakova L."/>
            <person name="Wipf D."/>
            <person name="Zambonelli A."/>
            <person name="Paolocci F."/>
            <person name="Nowrousian M."/>
            <person name="Ottonello S."/>
            <person name="Baldrian P."/>
            <person name="Spatafora J.W."/>
            <person name="Henrissat B."/>
            <person name="Nagy L.G."/>
            <person name="Aury J.M."/>
            <person name="Wincker P."/>
            <person name="Grigoriev I.V."/>
            <person name="Bonfante P."/>
            <person name="Martin F.M."/>
        </authorList>
    </citation>
    <scope>NUCLEOTIDE SEQUENCE [LARGE SCALE GENOMIC DNA]</scope>
    <source>
        <strain evidence="4 5">RN42</strain>
    </source>
</reference>
<protein>
    <recommendedName>
        <fullName evidence="3">Gylcosyl hydrolase 115 C-terminal domain-containing protein</fullName>
    </recommendedName>
</protein>
<evidence type="ECO:0000259" key="3">
    <source>
        <dbReference type="Pfam" id="PF17829"/>
    </source>
</evidence>
<feature type="chain" id="PRO_5017979951" description="Gylcosyl hydrolase 115 C-terminal domain-containing protein" evidence="2">
    <location>
        <begin position="25"/>
        <end position="999"/>
    </location>
</feature>
<dbReference type="PANTHER" id="PTHR37842">
    <property type="match status" value="1"/>
</dbReference>
<dbReference type="AlphaFoldDB" id="A0A3N4II44"/>